<dbReference type="Proteomes" id="UP001497535">
    <property type="component" value="Unassembled WGS sequence"/>
</dbReference>
<name>A0ACB1A2R5_MELEN</name>
<sequence>MNTPWIEKYRPKTLDDVVGNPEIIKRLKEFSKTGNIPNLIISGPPGCGKTTSIWALARDMLGDKVKDACLELNASDERGIDVVRERIKRFASTKVTLPDNIQKIVILDEADSMTEGAQQALQPLQSRCAIVRFTKLSDEQLLERIHYICKQENVKFVEQGIQAIIHTSQGDMRQALNNLQCTATSYGKITKEFVYKVCDEPNPSSIKEIFQHCVDGETKEAFDIIEDIYNSGYSIEDLVGILFRNVKIADIPEALRIEFIMEIGKCHSIVAQGLSTKLQMAGLIARLSSIQEKLSSN</sequence>
<accession>A0ACB1A2R5</accession>
<dbReference type="EMBL" id="CAVMJV010000058">
    <property type="protein sequence ID" value="CAK5085742.1"/>
    <property type="molecule type" value="Genomic_DNA"/>
</dbReference>
<evidence type="ECO:0000313" key="1">
    <source>
        <dbReference type="EMBL" id="CAK5085742.1"/>
    </source>
</evidence>
<protein>
    <submittedName>
        <fullName evidence="1">Uncharacterized protein</fullName>
    </submittedName>
</protein>
<evidence type="ECO:0000313" key="2">
    <source>
        <dbReference type="Proteomes" id="UP001497535"/>
    </source>
</evidence>
<comment type="caution">
    <text evidence="1">The sequence shown here is derived from an EMBL/GenBank/DDBJ whole genome shotgun (WGS) entry which is preliminary data.</text>
</comment>
<reference evidence="1" key="1">
    <citation type="submission" date="2023-11" db="EMBL/GenBank/DDBJ databases">
        <authorList>
            <person name="Poullet M."/>
        </authorList>
    </citation>
    <scope>NUCLEOTIDE SEQUENCE</scope>
    <source>
        <strain evidence="1">E1834</strain>
    </source>
</reference>
<keyword evidence="2" id="KW-1185">Reference proteome</keyword>
<proteinExistence type="predicted"/>
<gene>
    <name evidence="1" type="ORF">MENTE1834_LOCUS33205</name>
</gene>
<organism evidence="1 2">
    <name type="scientific">Meloidogyne enterolobii</name>
    <name type="common">Root-knot nematode worm</name>
    <name type="synonym">Meloidogyne mayaguensis</name>
    <dbReference type="NCBI Taxonomy" id="390850"/>
    <lineage>
        <taxon>Eukaryota</taxon>
        <taxon>Metazoa</taxon>
        <taxon>Ecdysozoa</taxon>
        <taxon>Nematoda</taxon>
        <taxon>Chromadorea</taxon>
        <taxon>Rhabditida</taxon>
        <taxon>Tylenchina</taxon>
        <taxon>Tylenchomorpha</taxon>
        <taxon>Tylenchoidea</taxon>
        <taxon>Meloidogynidae</taxon>
        <taxon>Meloidogyninae</taxon>
        <taxon>Meloidogyne</taxon>
    </lineage>
</organism>